<keyword evidence="2" id="KW-0808">Transferase</keyword>
<name>D4DT64_NEIEG</name>
<keyword evidence="1" id="KW-0328">Glycosyltransferase</keyword>
<gene>
    <name evidence="3" type="ORF">NEIELOOT_02266</name>
</gene>
<evidence type="ECO:0000256" key="2">
    <source>
        <dbReference type="ARBA" id="ARBA00022679"/>
    </source>
</evidence>
<comment type="caution">
    <text evidence="3">The sequence shown here is derived from an EMBL/GenBank/DDBJ whole genome shotgun (WGS) entry which is preliminary data.</text>
</comment>
<evidence type="ECO:0000313" key="3">
    <source>
        <dbReference type="EMBL" id="EFE48912.1"/>
    </source>
</evidence>
<accession>D4DT64</accession>
<evidence type="ECO:0000256" key="1">
    <source>
        <dbReference type="ARBA" id="ARBA00022676"/>
    </source>
</evidence>
<proteinExistence type="predicted"/>
<dbReference type="AlphaFoldDB" id="D4DT64"/>
<dbReference type="Gene3D" id="3.40.50.2020">
    <property type="match status" value="1"/>
</dbReference>
<organism evidence="3 4">
    <name type="scientific">Neisseria elongata subsp. glycolytica ATCC 29315</name>
    <dbReference type="NCBI Taxonomy" id="546263"/>
    <lineage>
        <taxon>Bacteria</taxon>
        <taxon>Pseudomonadati</taxon>
        <taxon>Pseudomonadota</taxon>
        <taxon>Betaproteobacteria</taxon>
        <taxon>Neisseriales</taxon>
        <taxon>Neisseriaceae</taxon>
        <taxon>Neisseria</taxon>
    </lineage>
</organism>
<dbReference type="GO" id="GO:0016757">
    <property type="term" value="F:glycosyltransferase activity"/>
    <property type="evidence" value="ECO:0007669"/>
    <property type="project" value="UniProtKB-KW"/>
</dbReference>
<dbReference type="EMBL" id="ADBF01000230">
    <property type="protein sequence ID" value="EFE48912.1"/>
    <property type="molecule type" value="Genomic_DNA"/>
</dbReference>
<dbReference type="Proteomes" id="UP000005536">
    <property type="component" value="Unassembled WGS sequence"/>
</dbReference>
<evidence type="ECO:0000313" key="4">
    <source>
        <dbReference type="Proteomes" id="UP000005536"/>
    </source>
</evidence>
<dbReference type="PANTHER" id="PTHR43363:SF1">
    <property type="entry name" value="HYPOXANTHINE-GUANINE PHOSPHORIBOSYLTRANSFERASE"/>
    <property type="match status" value="1"/>
</dbReference>
<reference evidence="3 4" key="1">
    <citation type="submission" date="2010-02" db="EMBL/GenBank/DDBJ databases">
        <authorList>
            <person name="Weinstock G."/>
            <person name="Sodergren E."/>
            <person name="Clifton S."/>
            <person name="Fulton L."/>
            <person name="Fulton B."/>
            <person name="Courtney L."/>
            <person name="Fronick C."/>
            <person name="Harrison M."/>
            <person name="Strong C."/>
            <person name="Farmer C."/>
            <person name="Delahaunty K."/>
            <person name="Markovic C."/>
            <person name="Hall O."/>
            <person name="Minx P."/>
            <person name="Tomlinson C."/>
            <person name="Mitreva M."/>
            <person name="Nelson J."/>
            <person name="Hou S."/>
            <person name="Wollam A."/>
            <person name="Pepin K.H."/>
            <person name="Johnson M."/>
            <person name="Bhonagiri V."/>
            <person name="Zhang X."/>
            <person name="Suruliraj S."/>
            <person name="Warren W."/>
            <person name="Chinwalla A."/>
            <person name="Mardis E.R."/>
            <person name="Wilson R.K."/>
        </authorList>
    </citation>
    <scope>NUCLEOTIDE SEQUENCE [LARGE SCALE GENOMIC DNA]</scope>
    <source>
        <strain evidence="3 4">ATCC 29315</strain>
    </source>
</reference>
<dbReference type="InterPro" id="IPR029057">
    <property type="entry name" value="PRTase-like"/>
</dbReference>
<sequence length="53" mass="6190">MLHEKIKEKKGILPQGIHYYSGMTVKDWWINYPWDADDITAHNMLAAESSAER</sequence>
<dbReference type="PANTHER" id="PTHR43363">
    <property type="entry name" value="HYPOXANTHINE PHOSPHORIBOSYLTRANSFERASE"/>
    <property type="match status" value="1"/>
</dbReference>
<protein>
    <submittedName>
        <fullName evidence="3">Uncharacterized protein</fullName>
    </submittedName>
</protein>